<evidence type="ECO:0000313" key="4">
    <source>
        <dbReference type="Proteomes" id="UP001500542"/>
    </source>
</evidence>
<dbReference type="Pfam" id="PF02517">
    <property type="entry name" value="Rce1-like"/>
    <property type="match status" value="1"/>
</dbReference>
<dbReference type="EMBL" id="BAAAHK010000020">
    <property type="protein sequence ID" value="GAA0959028.1"/>
    <property type="molecule type" value="Genomic_DNA"/>
</dbReference>
<feature type="transmembrane region" description="Helical" evidence="1">
    <location>
        <begin position="89"/>
        <end position="111"/>
    </location>
</feature>
<gene>
    <name evidence="3" type="ORF">GCM10009554_72090</name>
</gene>
<keyword evidence="1" id="KW-0812">Transmembrane</keyword>
<dbReference type="InterPro" id="IPR003675">
    <property type="entry name" value="Rce1/LyrA-like_dom"/>
</dbReference>
<feature type="domain" description="CAAX prenyl protease 2/Lysostaphin resistance protein A-like" evidence="2">
    <location>
        <begin position="7"/>
        <end position="59"/>
    </location>
</feature>
<keyword evidence="1" id="KW-0472">Membrane</keyword>
<proteinExistence type="predicted"/>
<sequence length="114" mass="12008">MASPAFTVAVVTAVLFGLAHFYAIADDQRALPFFSVFMVLTAVALIVAGVAVLRTRIWPDGRRFALLAAGVWPLATVPAGAALGDVPHFTAIAVWGLLWTTLGAILLNTGVRHP</sequence>
<comment type="caution">
    <text evidence="3">The sequence shown here is derived from an EMBL/GenBank/DDBJ whole genome shotgun (WGS) entry which is preliminary data.</text>
</comment>
<evidence type="ECO:0000313" key="3">
    <source>
        <dbReference type="EMBL" id="GAA0959028.1"/>
    </source>
</evidence>
<name>A0ABN1RKL6_9ACTN</name>
<dbReference type="Proteomes" id="UP001500542">
    <property type="component" value="Unassembled WGS sequence"/>
</dbReference>
<accession>A0ABN1RKL6</accession>
<reference evidence="3 4" key="1">
    <citation type="journal article" date="2019" name="Int. J. Syst. Evol. Microbiol.">
        <title>The Global Catalogue of Microorganisms (GCM) 10K type strain sequencing project: providing services to taxonomists for standard genome sequencing and annotation.</title>
        <authorList>
            <consortium name="The Broad Institute Genomics Platform"/>
            <consortium name="The Broad Institute Genome Sequencing Center for Infectious Disease"/>
            <person name="Wu L."/>
            <person name="Ma J."/>
        </authorList>
    </citation>
    <scope>NUCLEOTIDE SEQUENCE [LARGE SCALE GENOMIC DNA]</scope>
    <source>
        <strain evidence="3 4">JCM 10977</strain>
    </source>
</reference>
<organism evidence="3 4">
    <name type="scientific">Kribbella koreensis</name>
    <dbReference type="NCBI Taxonomy" id="57909"/>
    <lineage>
        <taxon>Bacteria</taxon>
        <taxon>Bacillati</taxon>
        <taxon>Actinomycetota</taxon>
        <taxon>Actinomycetes</taxon>
        <taxon>Propionibacteriales</taxon>
        <taxon>Kribbellaceae</taxon>
        <taxon>Kribbella</taxon>
    </lineage>
</organism>
<evidence type="ECO:0000256" key="1">
    <source>
        <dbReference type="SAM" id="Phobius"/>
    </source>
</evidence>
<feature type="transmembrane region" description="Helical" evidence="1">
    <location>
        <begin position="64"/>
        <end position="83"/>
    </location>
</feature>
<evidence type="ECO:0000259" key="2">
    <source>
        <dbReference type="Pfam" id="PF02517"/>
    </source>
</evidence>
<keyword evidence="4" id="KW-1185">Reference proteome</keyword>
<feature type="transmembrane region" description="Helical" evidence="1">
    <location>
        <begin position="31"/>
        <end position="52"/>
    </location>
</feature>
<protein>
    <recommendedName>
        <fullName evidence="2">CAAX prenyl protease 2/Lysostaphin resistance protein A-like domain-containing protein</fullName>
    </recommendedName>
</protein>
<keyword evidence="1" id="KW-1133">Transmembrane helix</keyword>